<dbReference type="AlphaFoldDB" id="A0AAV5UB41"/>
<comment type="caution">
    <text evidence="2">The sequence shown here is derived from an EMBL/GenBank/DDBJ whole genome shotgun (WGS) entry which is preliminary data.</text>
</comment>
<gene>
    <name evidence="2" type="ORF">PENTCL1PPCAC_25549</name>
</gene>
<sequence>ESPSPWVTEACSEMSSENRDPGGAMCLSNPSVESDGRPRLDKEEHRVYDVQLSRSKGMSKGKRTGPFISGDPLCLA</sequence>
<keyword evidence="3" id="KW-1185">Reference proteome</keyword>
<accession>A0AAV5UB41</accession>
<evidence type="ECO:0000313" key="2">
    <source>
        <dbReference type="EMBL" id="GMT03375.1"/>
    </source>
</evidence>
<feature type="region of interest" description="Disordered" evidence="1">
    <location>
        <begin position="53"/>
        <end position="76"/>
    </location>
</feature>
<evidence type="ECO:0000313" key="3">
    <source>
        <dbReference type="Proteomes" id="UP001432027"/>
    </source>
</evidence>
<dbReference type="Proteomes" id="UP001432027">
    <property type="component" value="Unassembled WGS sequence"/>
</dbReference>
<proteinExistence type="predicted"/>
<feature type="non-terminal residue" evidence="2">
    <location>
        <position position="1"/>
    </location>
</feature>
<dbReference type="EMBL" id="BTSX01000006">
    <property type="protein sequence ID" value="GMT03375.1"/>
    <property type="molecule type" value="Genomic_DNA"/>
</dbReference>
<reference evidence="2" key="1">
    <citation type="submission" date="2023-10" db="EMBL/GenBank/DDBJ databases">
        <title>Genome assembly of Pristionchus species.</title>
        <authorList>
            <person name="Yoshida K."/>
            <person name="Sommer R.J."/>
        </authorList>
    </citation>
    <scope>NUCLEOTIDE SEQUENCE</scope>
    <source>
        <strain evidence="2">RS0144</strain>
    </source>
</reference>
<protein>
    <submittedName>
        <fullName evidence="2">Uncharacterized protein</fullName>
    </submittedName>
</protein>
<name>A0AAV5UB41_9BILA</name>
<organism evidence="2 3">
    <name type="scientific">Pristionchus entomophagus</name>
    <dbReference type="NCBI Taxonomy" id="358040"/>
    <lineage>
        <taxon>Eukaryota</taxon>
        <taxon>Metazoa</taxon>
        <taxon>Ecdysozoa</taxon>
        <taxon>Nematoda</taxon>
        <taxon>Chromadorea</taxon>
        <taxon>Rhabditida</taxon>
        <taxon>Rhabditina</taxon>
        <taxon>Diplogasteromorpha</taxon>
        <taxon>Diplogasteroidea</taxon>
        <taxon>Neodiplogasteridae</taxon>
        <taxon>Pristionchus</taxon>
    </lineage>
</organism>
<feature type="region of interest" description="Disordered" evidence="1">
    <location>
        <begin position="1"/>
        <end position="41"/>
    </location>
</feature>
<feature type="non-terminal residue" evidence="2">
    <location>
        <position position="76"/>
    </location>
</feature>
<evidence type="ECO:0000256" key="1">
    <source>
        <dbReference type="SAM" id="MobiDB-lite"/>
    </source>
</evidence>